<dbReference type="SUPFAM" id="SSF52768">
    <property type="entry name" value="Arginase/deacetylase"/>
    <property type="match status" value="1"/>
</dbReference>
<dbReference type="GO" id="GO:0040029">
    <property type="term" value="P:epigenetic regulation of gene expression"/>
    <property type="evidence" value="ECO:0007669"/>
    <property type="project" value="TreeGrafter"/>
</dbReference>
<dbReference type="PANTHER" id="PTHR10625">
    <property type="entry name" value="HISTONE DEACETYLASE HDAC1-RELATED"/>
    <property type="match status" value="1"/>
</dbReference>
<name>A0A8C0QRH2_CHEAB</name>
<evidence type="ECO:0000313" key="3">
    <source>
        <dbReference type="Proteomes" id="UP000694404"/>
    </source>
</evidence>
<organism evidence="2 3">
    <name type="scientific">Chelonoidis abingdonii</name>
    <name type="common">Abingdon island giant tortoise</name>
    <name type="synonym">Testudo abingdonii</name>
    <dbReference type="NCBI Taxonomy" id="106734"/>
    <lineage>
        <taxon>Eukaryota</taxon>
        <taxon>Metazoa</taxon>
        <taxon>Chordata</taxon>
        <taxon>Craniata</taxon>
        <taxon>Vertebrata</taxon>
        <taxon>Euteleostomi</taxon>
        <taxon>Archelosauria</taxon>
        <taxon>Testudinata</taxon>
        <taxon>Testudines</taxon>
        <taxon>Cryptodira</taxon>
        <taxon>Durocryptodira</taxon>
        <taxon>Testudinoidea</taxon>
        <taxon>Testudinidae</taxon>
        <taxon>Chelonoidis</taxon>
    </lineage>
</organism>
<dbReference type="GO" id="GO:0004407">
    <property type="term" value="F:histone deacetylase activity"/>
    <property type="evidence" value="ECO:0007669"/>
    <property type="project" value="TreeGrafter"/>
</dbReference>
<evidence type="ECO:0000259" key="1">
    <source>
        <dbReference type="Pfam" id="PF00850"/>
    </source>
</evidence>
<keyword evidence="3" id="KW-1185">Reference proteome</keyword>
<dbReference type="InterPro" id="IPR023696">
    <property type="entry name" value="Ureohydrolase_dom_sf"/>
</dbReference>
<dbReference type="PANTHER" id="PTHR10625:SF23">
    <property type="entry name" value="HISTONE DEACETYLASE 11"/>
    <property type="match status" value="1"/>
</dbReference>
<dbReference type="InterPro" id="IPR037138">
    <property type="entry name" value="His_deacetylse_dom_sf"/>
</dbReference>
<feature type="domain" description="Histone deacetylase" evidence="1">
    <location>
        <begin position="53"/>
        <end position="150"/>
    </location>
</feature>
<dbReference type="Gene3D" id="3.40.800.20">
    <property type="entry name" value="Histone deacetylase domain"/>
    <property type="match status" value="1"/>
</dbReference>
<accession>A0A8C0QRH2</accession>
<protein>
    <submittedName>
        <fullName evidence="2">Histone deacetylase 11</fullName>
    </submittedName>
</protein>
<dbReference type="GeneTree" id="ENSGT00940000156308"/>
<dbReference type="InterPro" id="IPR023801">
    <property type="entry name" value="His_deacetylse_dom"/>
</dbReference>
<dbReference type="GO" id="GO:0000118">
    <property type="term" value="C:histone deacetylase complex"/>
    <property type="evidence" value="ECO:0007669"/>
    <property type="project" value="TreeGrafter"/>
</dbReference>
<proteinExistence type="predicted"/>
<gene>
    <name evidence="2" type="primary">HDAC11</name>
</gene>
<dbReference type="Proteomes" id="UP000694404">
    <property type="component" value="Unplaced"/>
</dbReference>
<dbReference type="Ensembl" id="ENSCABT00000032457.1">
    <property type="protein sequence ID" value="ENSCABP00000029624.1"/>
    <property type="gene ID" value="ENSCABG00000021739.1"/>
</dbReference>
<dbReference type="Pfam" id="PF00850">
    <property type="entry name" value="Hist_deacetyl"/>
    <property type="match status" value="1"/>
</dbReference>
<dbReference type="AlphaFoldDB" id="A0A8C0QRH2"/>
<reference evidence="2" key="2">
    <citation type="submission" date="2025-09" db="UniProtKB">
        <authorList>
            <consortium name="Ensembl"/>
        </authorList>
    </citation>
    <scope>IDENTIFICATION</scope>
</reference>
<reference evidence="2" key="1">
    <citation type="submission" date="2025-08" db="UniProtKB">
        <authorList>
            <consortium name="Ensembl"/>
        </authorList>
    </citation>
    <scope>IDENTIFICATION</scope>
</reference>
<sequence>MPHRTALYHKVPPTCWPIVYSPDYNITFMGLEKLHPFDAGKWGKVINFLKGAIKRKVELDWGTEDTEYLQKVQTHVEGALNESRPDIIIYNAGTDILDGDPLGGLAISPQGIVKRDEAVFMAARNHRIPILMVTSGGYQKRTARIIADSILNLHNLRLIDKELATSEAKNPKPPGLPSHCCVLERFILHEIL</sequence>
<evidence type="ECO:0000313" key="2">
    <source>
        <dbReference type="Ensembl" id="ENSCABP00000029624.1"/>
    </source>
</evidence>